<comment type="caution">
    <text evidence="2">The sequence shown here is derived from an EMBL/GenBank/DDBJ whole genome shotgun (WGS) entry which is preliminary data.</text>
</comment>
<dbReference type="EMBL" id="JARJCN010000006">
    <property type="protein sequence ID" value="KAJ7100063.1"/>
    <property type="molecule type" value="Genomic_DNA"/>
</dbReference>
<protein>
    <recommendedName>
        <fullName evidence="1">F-box domain-containing protein</fullName>
    </recommendedName>
</protein>
<dbReference type="InterPro" id="IPR001810">
    <property type="entry name" value="F-box_dom"/>
</dbReference>
<evidence type="ECO:0000313" key="3">
    <source>
        <dbReference type="Proteomes" id="UP001222325"/>
    </source>
</evidence>
<dbReference type="InterPro" id="IPR036047">
    <property type="entry name" value="F-box-like_dom_sf"/>
</dbReference>
<dbReference type="SUPFAM" id="SSF81383">
    <property type="entry name" value="F-box domain"/>
    <property type="match status" value="1"/>
</dbReference>
<proteinExistence type="predicted"/>
<keyword evidence="3" id="KW-1185">Reference proteome</keyword>
<dbReference type="AlphaFoldDB" id="A0AAD6XZZ5"/>
<name>A0AAD6XZZ5_9AGAR</name>
<evidence type="ECO:0000259" key="1">
    <source>
        <dbReference type="Pfam" id="PF00646"/>
    </source>
</evidence>
<dbReference type="Proteomes" id="UP001222325">
    <property type="component" value="Unassembled WGS sequence"/>
</dbReference>
<evidence type="ECO:0000313" key="2">
    <source>
        <dbReference type="EMBL" id="KAJ7100063.1"/>
    </source>
</evidence>
<dbReference type="CDD" id="cd09917">
    <property type="entry name" value="F-box_SF"/>
    <property type="match status" value="1"/>
</dbReference>
<sequence length="378" mass="42016">MSTSKVRRVQAYLAACRDAEEVRRVLRTVDASTVLRVLLRDPSSVQKILEYARSSTLFYFDWSNTGWIKKLPPECLAQILGELNIKDRVSFGRTCRDHKIAIEALVFHEQSVAFAASGLDFAEVRLLLLATHTLVGGSVIPQIMRAIPRSRRNQPDFYIDRRDEDRVLRFLELAGGFTPVAAPITIAQYSITTLKSATAVIRVFRCPNDPILGILRNPASHQFGFCNANRVYHAYPQLLDEGVALTTPAMFHMGEELEDHVAAWTLLHEVTQLGLRWRFDNDKQHICGAQAAYSCPATLRITTDGGWSRFRTIPSSLGAAAAVARVTWSFGGTGCRAGILDGGRVYPVSTEDNEEWYATVAALIETEEAPTAVLSYIN</sequence>
<gene>
    <name evidence="2" type="ORF">B0H15DRAFT_944440</name>
</gene>
<organism evidence="2 3">
    <name type="scientific">Mycena belliarum</name>
    <dbReference type="NCBI Taxonomy" id="1033014"/>
    <lineage>
        <taxon>Eukaryota</taxon>
        <taxon>Fungi</taxon>
        <taxon>Dikarya</taxon>
        <taxon>Basidiomycota</taxon>
        <taxon>Agaricomycotina</taxon>
        <taxon>Agaricomycetes</taxon>
        <taxon>Agaricomycetidae</taxon>
        <taxon>Agaricales</taxon>
        <taxon>Marasmiineae</taxon>
        <taxon>Mycenaceae</taxon>
        <taxon>Mycena</taxon>
    </lineage>
</organism>
<dbReference type="Pfam" id="PF00646">
    <property type="entry name" value="F-box"/>
    <property type="match status" value="1"/>
</dbReference>
<feature type="domain" description="F-box" evidence="1">
    <location>
        <begin position="70"/>
        <end position="96"/>
    </location>
</feature>
<reference evidence="2" key="1">
    <citation type="submission" date="2023-03" db="EMBL/GenBank/DDBJ databases">
        <title>Massive genome expansion in bonnet fungi (Mycena s.s.) driven by repeated elements and novel gene families across ecological guilds.</title>
        <authorList>
            <consortium name="Lawrence Berkeley National Laboratory"/>
            <person name="Harder C.B."/>
            <person name="Miyauchi S."/>
            <person name="Viragh M."/>
            <person name="Kuo A."/>
            <person name="Thoen E."/>
            <person name="Andreopoulos B."/>
            <person name="Lu D."/>
            <person name="Skrede I."/>
            <person name="Drula E."/>
            <person name="Henrissat B."/>
            <person name="Morin E."/>
            <person name="Kohler A."/>
            <person name="Barry K."/>
            <person name="LaButti K."/>
            <person name="Morin E."/>
            <person name="Salamov A."/>
            <person name="Lipzen A."/>
            <person name="Mereny Z."/>
            <person name="Hegedus B."/>
            <person name="Baldrian P."/>
            <person name="Stursova M."/>
            <person name="Weitz H."/>
            <person name="Taylor A."/>
            <person name="Grigoriev I.V."/>
            <person name="Nagy L.G."/>
            <person name="Martin F."/>
            <person name="Kauserud H."/>
        </authorList>
    </citation>
    <scope>NUCLEOTIDE SEQUENCE</scope>
    <source>
        <strain evidence="2">CBHHK173m</strain>
    </source>
</reference>
<accession>A0AAD6XZZ5</accession>